<accession>A0A4R2CV59</accession>
<dbReference type="EMBL" id="SLVX01000010">
    <property type="protein sequence ID" value="TCN43524.1"/>
    <property type="molecule type" value="Genomic_DNA"/>
</dbReference>
<dbReference type="AlphaFoldDB" id="A0A4R2CV59"/>
<reference evidence="2 3" key="1">
    <citation type="submission" date="2019-03" db="EMBL/GenBank/DDBJ databases">
        <title>Genomic Encyclopedia of Type Strains, Phase IV (KMG-IV): sequencing the most valuable type-strain genomes for metagenomic binning, comparative biology and taxonomic classification.</title>
        <authorList>
            <person name="Goeker M."/>
        </authorList>
    </citation>
    <scope>NUCLEOTIDE SEQUENCE [LARGE SCALE GENOMIC DNA]</scope>
    <source>
        <strain evidence="2 3">DSM 18401</strain>
    </source>
</reference>
<evidence type="ECO:0000256" key="1">
    <source>
        <dbReference type="SAM" id="MobiDB-lite"/>
    </source>
</evidence>
<name>A0A4R2CV59_SHIGR</name>
<gene>
    <name evidence="2" type="ORF">EV665_110122</name>
</gene>
<dbReference type="RefSeq" id="WP_133035057.1">
    <property type="nucleotide sequence ID" value="NZ_BAABEI010000007.1"/>
</dbReference>
<sequence>MLIKTYVYCGDGLQDVAIIRVKEITVRLPALGTEPARQGNAERDASAGREGNTRFPSDIRG</sequence>
<proteinExistence type="predicted"/>
<evidence type="ECO:0000313" key="2">
    <source>
        <dbReference type="EMBL" id="TCN43524.1"/>
    </source>
</evidence>
<organism evidence="2 3">
    <name type="scientific">Shinella granuli</name>
    <dbReference type="NCBI Taxonomy" id="323621"/>
    <lineage>
        <taxon>Bacteria</taxon>
        <taxon>Pseudomonadati</taxon>
        <taxon>Pseudomonadota</taxon>
        <taxon>Alphaproteobacteria</taxon>
        <taxon>Hyphomicrobiales</taxon>
        <taxon>Rhizobiaceae</taxon>
        <taxon>Shinella</taxon>
    </lineage>
</organism>
<protein>
    <submittedName>
        <fullName evidence="2">Uncharacterized protein</fullName>
    </submittedName>
</protein>
<comment type="caution">
    <text evidence="2">The sequence shown here is derived from an EMBL/GenBank/DDBJ whole genome shotgun (WGS) entry which is preliminary data.</text>
</comment>
<feature type="region of interest" description="Disordered" evidence="1">
    <location>
        <begin position="32"/>
        <end position="61"/>
    </location>
</feature>
<keyword evidence="3" id="KW-1185">Reference proteome</keyword>
<dbReference type="Proteomes" id="UP000295351">
    <property type="component" value="Unassembled WGS sequence"/>
</dbReference>
<evidence type="ECO:0000313" key="3">
    <source>
        <dbReference type="Proteomes" id="UP000295351"/>
    </source>
</evidence>